<accession>A0A0P1A7K0</accession>
<keyword evidence="2" id="KW-1185">Reference proteome</keyword>
<evidence type="ECO:0000313" key="2">
    <source>
        <dbReference type="Proteomes" id="UP000054928"/>
    </source>
</evidence>
<sequence>MSFNMHWLLQLQRGGQSENKTLIQTTAPRYRLKYVLLELTATKKIHQPTMLDWKNEEGFRISQRELKTCVKSHEIST</sequence>
<evidence type="ECO:0000313" key="1">
    <source>
        <dbReference type="EMBL" id="CEG36170.1"/>
    </source>
</evidence>
<proteinExistence type="predicted"/>
<organism evidence="1 2">
    <name type="scientific">Plasmopara halstedii</name>
    <name type="common">Downy mildew of sunflower</name>
    <dbReference type="NCBI Taxonomy" id="4781"/>
    <lineage>
        <taxon>Eukaryota</taxon>
        <taxon>Sar</taxon>
        <taxon>Stramenopiles</taxon>
        <taxon>Oomycota</taxon>
        <taxon>Peronosporomycetes</taxon>
        <taxon>Peronosporales</taxon>
        <taxon>Peronosporaceae</taxon>
        <taxon>Plasmopara</taxon>
    </lineage>
</organism>
<reference evidence="2" key="1">
    <citation type="submission" date="2014-09" db="EMBL/GenBank/DDBJ databases">
        <authorList>
            <person name="Sharma Rahul"/>
            <person name="Thines Marco"/>
        </authorList>
    </citation>
    <scope>NUCLEOTIDE SEQUENCE [LARGE SCALE GENOMIC DNA]</scope>
</reference>
<protein>
    <submittedName>
        <fullName evidence="1">Uncharacterized protein</fullName>
    </submittedName>
</protein>
<dbReference type="AlphaFoldDB" id="A0A0P1A7K0"/>
<dbReference type="Proteomes" id="UP000054928">
    <property type="component" value="Unassembled WGS sequence"/>
</dbReference>
<name>A0A0P1A7K0_PLAHL</name>
<dbReference type="EMBL" id="CCYD01000112">
    <property type="protein sequence ID" value="CEG36170.1"/>
    <property type="molecule type" value="Genomic_DNA"/>
</dbReference>
<dbReference type="RefSeq" id="XP_024572539.1">
    <property type="nucleotide sequence ID" value="XM_024716846.1"/>
</dbReference>
<dbReference type="GeneID" id="36395549"/>